<evidence type="ECO:0000313" key="4">
    <source>
        <dbReference type="Proteomes" id="UP000190837"/>
    </source>
</evidence>
<dbReference type="Pfam" id="PF08279">
    <property type="entry name" value="HTH_11"/>
    <property type="match status" value="1"/>
</dbReference>
<feature type="domain" description="Helix-turn-helix type 11" evidence="1">
    <location>
        <begin position="6"/>
        <end position="60"/>
    </location>
</feature>
<protein>
    <submittedName>
        <fullName evidence="3">Transcriptional regulator, DeoR family</fullName>
    </submittedName>
</protein>
<dbReference type="RefSeq" id="WP_079539416.1">
    <property type="nucleotide sequence ID" value="NZ_FKLO01000023.1"/>
</dbReference>
<accession>A0A1C3H2H0</accession>
<dbReference type="AlphaFoldDB" id="A0A1C3H2H0"/>
<dbReference type="EMBL" id="FKLO01000023">
    <property type="protein sequence ID" value="SAM58566.1"/>
    <property type="molecule type" value="Genomic_DNA"/>
</dbReference>
<evidence type="ECO:0000259" key="2">
    <source>
        <dbReference type="Pfam" id="PF13280"/>
    </source>
</evidence>
<dbReference type="InterPro" id="IPR013196">
    <property type="entry name" value="HTH_11"/>
</dbReference>
<dbReference type="Proteomes" id="UP000190837">
    <property type="component" value="Unassembled WGS sequence"/>
</dbReference>
<gene>
    <name evidence="3" type="ORF">CHUV0807_0460</name>
</gene>
<proteinExistence type="predicted"/>
<dbReference type="Pfam" id="PF13280">
    <property type="entry name" value="WYL"/>
    <property type="match status" value="1"/>
</dbReference>
<dbReference type="InterPro" id="IPR051534">
    <property type="entry name" value="CBASS_pafABC_assoc_protein"/>
</dbReference>
<dbReference type="PANTHER" id="PTHR34580:SF3">
    <property type="entry name" value="PROTEIN PAFB"/>
    <property type="match status" value="1"/>
</dbReference>
<dbReference type="InterPro" id="IPR026881">
    <property type="entry name" value="WYL_dom"/>
</dbReference>
<name>A0A1C3H2H0_9GAMM</name>
<reference evidence="4" key="1">
    <citation type="submission" date="2016-04" db="EMBL/GenBank/DDBJ databases">
        <authorList>
            <person name="Tagini F."/>
        </authorList>
    </citation>
    <scope>NUCLEOTIDE SEQUENCE [LARGE SCALE GENOMIC DNA]</scope>
    <source>
        <strain evidence="4">CHUV0807</strain>
    </source>
</reference>
<dbReference type="PROSITE" id="PS52050">
    <property type="entry name" value="WYL"/>
    <property type="match status" value="1"/>
</dbReference>
<dbReference type="InterPro" id="IPR036388">
    <property type="entry name" value="WH-like_DNA-bd_sf"/>
</dbReference>
<dbReference type="SUPFAM" id="SSF46785">
    <property type="entry name" value="Winged helix' DNA-binding domain"/>
    <property type="match status" value="1"/>
</dbReference>
<organism evidence="3 4">
    <name type="scientific">Cardiobacterium hominis</name>
    <dbReference type="NCBI Taxonomy" id="2718"/>
    <lineage>
        <taxon>Bacteria</taxon>
        <taxon>Pseudomonadati</taxon>
        <taxon>Pseudomonadota</taxon>
        <taxon>Gammaproteobacteria</taxon>
        <taxon>Cardiobacteriales</taxon>
        <taxon>Cardiobacteriaceae</taxon>
        <taxon>Cardiobacterium</taxon>
    </lineage>
</organism>
<dbReference type="PANTHER" id="PTHR34580">
    <property type="match status" value="1"/>
</dbReference>
<feature type="domain" description="WYL" evidence="2">
    <location>
        <begin position="140"/>
        <end position="206"/>
    </location>
</feature>
<evidence type="ECO:0000313" key="3">
    <source>
        <dbReference type="EMBL" id="SAM58566.1"/>
    </source>
</evidence>
<sequence length="236" mass="27253">MTRTHRLLTLLQHLRDSRRAITAQTLADNLYVSRRTIYRDIETLRAQGADIRGRAGTGYILHGTGFLLPPLVFDAAETEALVFGMRSAVAQGDEDLAEAAWRVINKIRDVLSEEWQNRLAAQAVYPMVTKVPYRAGEAHILPQVRDALRSARRLHIDYTDGKGENTRRTIWPLALGYFEDTRLLAAWCEMRGDFRHFRCERISCAELGTPYPVPHTVLLRRWQEQEEIDLFRRYGF</sequence>
<evidence type="ECO:0000259" key="1">
    <source>
        <dbReference type="Pfam" id="PF08279"/>
    </source>
</evidence>
<dbReference type="Gene3D" id="1.10.10.10">
    <property type="entry name" value="Winged helix-like DNA-binding domain superfamily/Winged helix DNA-binding domain"/>
    <property type="match status" value="1"/>
</dbReference>
<dbReference type="InterPro" id="IPR036390">
    <property type="entry name" value="WH_DNA-bd_sf"/>
</dbReference>